<feature type="region of interest" description="Disordered" evidence="1">
    <location>
        <begin position="1"/>
        <end position="20"/>
    </location>
</feature>
<keyword evidence="2" id="KW-0812">Transmembrane</keyword>
<evidence type="ECO:0000313" key="4">
    <source>
        <dbReference type="Proteomes" id="UP000184073"/>
    </source>
</evidence>
<feature type="transmembrane region" description="Helical" evidence="2">
    <location>
        <begin position="51"/>
        <end position="72"/>
    </location>
</feature>
<dbReference type="RefSeq" id="XP_040673595.1">
    <property type="nucleotide sequence ID" value="XM_040811514.1"/>
</dbReference>
<dbReference type="GeneID" id="63727025"/>
<accession>A0A1L9Q246</accession>
<evidence type="ECO:0000256" key="1">
    <source>
        <dbReference type="SAM" id="MobiDB-lite"/>
    </source>
</evidence>
<protein>
    <submittedName>
        <fullName evidence="3">Uncharacterized protein</fullName>
    </submittedName>
</protein>
<organism evidence="3 4">
    <name type="scientific">Aspergillus versicolor CBS 583.65</name>
    <dbReference type="NCBI Taxonomy" id="1036611"/>
    <lineage>
        <taxon>Eukaryota</taxon>
        <taxon>Fungi</taxon>
        <taxon>Dikarya</taxon>
        <taxon>Ascomycota</taxon>
        <taxon>Pezizomycotina</taxon>
        <taxon>Eurotiomycetes</taxon>
        <taxon>Eurotiomycetidae</taxon>
        <taxon>Eurotiales</taxon>
        <taxon>Aspergillaceae</taxon>
        <taxon>Aspergillus</taxon>
        <taxon>Aspergillus subgen. Nidulantes</taxon>
    </lineage>
</organism>
<dbReference type="OrthoDB" id="7464126at2759"/>
<dbReference type="EMBL" id="KV878138">
    <property type="protein sequence ID" value="OJJ07833.1"/>
    <property type="molecule type" value="Genomic_DNA"/>
</dbReference>
<dbReference type="Proteomes" id="UP000184073">
    <property type="component" value="Unassembled WGS sequence"/>
</dbReference>
<feature type="transmembrane region" description="Helical" evidence="2">
    <location>
        <begin position="194"/>
        <end position="218"/>
    </location>
</feature>
<proteinExistence type="predicted"/>
<keyword evidence="2" id="KW-1133">Transmembrane helix</keyword>
<keyword evidence="4" id="KW-1185">Reference proteome</keyword>
<reference evidence="4" key="1">
    <citation type="journal article" date="2017" name="Genome Biol.">
        <title>Comparative genomics reveals high biological diversity and specific adaptations in the industrially and medically important fungal genus Aspergillus.</title>
        <authorList>
            <person name="de Vries R.P."/>
            <person name="Riley R."/>
            <person name="Wiebenga A."/>
            <person name="Aguilar-Osorio G."/>
            <person name="Amillis S."/>
            <person name="Uchima C.A."/>
            <person name="Anderluh G."/>
            <person name="Asadollahi M."/>
            <person name="Askin M."/>
            <person name="Barry K."/>
            <person name="Battaglia E."/>
            <person name="Bayram O."/>
            <person name="Benocci T."/>
            <person name="Braus-Stromeyer S.A."/>
            <person name="Caldana C."/>
            <person name="Canovas D."/>
            <person name="Cerqueira G.C."/>
            <person name="Chen F."/>
            <person name="Chen W."/>
            <person name="Choi C."/>
            <person name="Clum A."/>
            <person name="Dos Santos R.A."/>
            <person name="Damasio A.R."/>
            <person name="Diallinas G."/>
            <person name="Emri T."/>
            <person name="Fekete E."/>
            <person name="Flipphi M."/>
            <person name="Freyberg S."/>
            <person name="Gallo A."/>
            <person name="Gournas C."/>
            <person name="Habgood R."/>
            <person name="Hainaut M."/>
            <person name="Harispe M.L."/>
            <person name="Henrissat B."/>
            <person name="Hilden K.S."/>
            <person name="Hope R."/>
            <person name="Hossain A."/>
            <person name="Karabika E."/>
            <person name="Karaffa L."/>
            <person name="Karanyi Z."/>
            <person name="Krasevec N."/>
            <person name="Kuo A."/>
            <person name="Kusch H."/>
            <person name="LaButti K."/>
            <person name="Lagendijk E.L."/>
            <person name="Lapidus A."/>
            <person name="Levasseur A."/>
            <person name="Lindquist E."/>
            <person name="Lipzen A."/>
            <person name="Logrieco A.F."/>
            <person name="MacCabe A."/>
            <person name="Maekelae M.R."/>
            <person name="Malavazi I."/>
            <person name="Melin P."/>
            <person name="Meyer V."/>
            <person name="Mielnichuk N."/>
            <person name="Miskei M."/>
            <person name="Molnar A.P."/>
            <person name="Mule G."/>
            <person name="Ngan C.Y."/>
            <person name="Orejas M."/>
            <person name="Orosz E."/>
            <person name="Ouedraogo J.P."/>
            <person name="Overkamp K.M."/>
            <person name="Park H.-S."/>
            <person name="Perrone G."/>
            <person name="Piumi F."/>
            <person name="Punt P.J."/>
            <person name="Ram A.F."/>
            <person name="Ramon A."/>
            <person name="Rauscher S."/>
            <person name="Record E."/>
            <person name="Riano-Pachon D.M."/>
            <person name="Robert V."/>
            <person name="Roehrig J."/>
            <person name="Ruller R."/>
            <person name="Salamov A."/>
            <person name="Salih N.S."/>
            <person name="Samson R.A."/>
            <person name="Sandor E."/>
            <person name="Sanguinetti M."/>
            <person name="Schuetze T."/>
            <person name="Sepcic K."/>
            <person name="Shelest E."/>
            <person name="Sherlock G."/>
            <person name="Sophianopoulou V."/>
            <person name="Squina F.M."/>
            <person name="Sun H."/>
            <person name="Susca A."/>
            <person name="Todd R.B."/>
            <person name="Tsang A."/>
            <person name="Unkles S.E."/>
            <person name="van de Wiele N."/>
            <person name="van Rossen-Uffink D."/>
            <person name="Oliveira J.V."/>
            <person name="Vesth T.C."/>
            <person name="Visser J."/>
            <person name="Yu J.-H."/>
            <person name="Zhou M."/>
            <person name="Andersen M.R."/>
            <person name="Archer D.B."/>
            <person name="Baker S.E."/>
            <person name="Benoit I."/>
            <person name="Brakhage A.A."/>
            <person name="Braus G.H."/>
            <person name="Fischer R."/>
            <person name="Frisvad J.C."/>
            <person name="Goldman G.H."/>
            <person name="Houbraken J."/>
            <person name="Oakley B."/>
            <person name="Pocsi I."/>
            <person name="Scazzocchio C."/>
            <person name="Seiboth B."/>
            <person name="vanKuyk P.A."/>
            <person name="Wortman J."/>
            <person name="Dyer P.S."/>
            <person name="Grigoriev I.V."/>
        </authorList>
    </citation>
    <scope>NUCLEOTIDE SEQUENCE [LARGE SCALE GENOMIC DNA]</scope>
    <source>
        <strain evidence="4">CBS 583.65</strain>
    </source>
</reference>
<feature type="transmembrane region" description="Helical" evidence="2">
    <location>
        <begin position="312"/>
        <end position="333"/>
    </location>
</feature>
<feature type="transmembrane region" description="Helical" evidence="2">
    <location>
        <begin position="230"/>
        <end position="253"/>
    </location>
</feature>
<name>A0A1L9Q246_ASPVE</name>
<dbReference type="VEuPathDB" id="FungiDB:ASPVEDRAFT_375782"/>
<sequence length="336" mass="36912">MDIFNRTNTTKLSPRSSNNEFDGSNFSNNLFSDLAPLLTLFGEQMGFADDILLAMAPLGILTCVVSAIRVGGRKWLKALVGRARESRATAEMEIMSSTSDAVLRERGRPKTKEFVYQPVNRNTGSTDLLNSKIVYDLKTACEERILKISQPQYQAPEPAEEIKRAVESATRLMKQAPNLTLNVTKAITSPGTTWAFAALGVIIQLGVIVIASLVTYHWHLAENGFSRVRYGFPLFLIGSSLQCAGVFLCSYIIEAITEEINFELVEGKPDTKVVRVQCACTVGDQRFGSYAIMNEEGNTTIRTSRIMDGGDFSFLSIIATCSSLGGYILQFVGCKL</sequence>
<gene>
    <name evidence="3" type="ORF">ASPVEDRAFT_375782</name>
</gene>
<evidence type="ECO:0000313" key="3">
    <source>
        <dbReference type="EMBL" id="OJJ07833.1"/>
    </source>
</evidence>
<dbReference type="STRING" id="1036611.A0A1L9Q246"/>
<evidence type="ECO:0000256" key="2">
    <source>
        <dbReference type="SAM" id="Phobius"/>
    </source>
</evidence>
<dbReference type="AlphaFoldDB" id="A0A1L9Q246"/>
<keyword evidence="2" id="KW-0472">Membrane</keyword>